<proteinExistence type="predicted"/>
<protein>
    <submittedName>
        <fullName evidence="2">WD_REPEATS_REGION domain-containing protein</fullName>
    </submittedName>
</protein>
<sequence length="228" mass="23227">LPYRTVSTTQFLTGTTTERLISAGADRLCRIWDLRQSRGPLVTIRTDSGINRLSISGSSTAFVGLITGDSTLDSGSAIASSSVIPTTTAGAFVSSSVTGSTVVAPNLPINTVVTPTGNTSLAAPAAAPTGEGPASLLSHSSQVLISTVPSVTQTVPPGAPPHSATGMPGSGATGMAPTVGGSHAQSWATNMTRILALPLENRGIKFFDLNGNRIGRITRSSSRVSLWL</sequence>
<dbReference type="InterPro" id="IPR036322">
    <property type="entry name" value="WD40_repeat_dom_sf"/>
</dbReference>
<name>A0A183B849_9TREM</name>
<organism evidence="2">
    <name type="scientific">Echinostoma caproni</name>
    <dbReference type="NCBI Taxonomy" id="27848"/>
    <lineage>
        <taxon>Eukaryota</taxon>
        <taxon>Metazoa</taxon>
        <taxon>Spiralia</taxon>
        <taxon>Lophotrochozoa</taxon>
        <taxon>Platyhelminthes</taxon>
        <taxon>Trematoda</taxon>
        <taxon>Digenea</taxon>
        <taxon>Plagiorchiida</taxon>
        <taxon>Echinostomata</taxon>
        <taxon>Echinostomatoidea</taxon>
        <taxon>Echinostomatidae</taxon>
        <taxon>Echinostoma</taxon>
    </lineage>
</organism>
<evidence type="ECO:0000313" key="2">
    <source>
        <dbReference type="WBParaSite" id="ECPE_0001542401-mRNA-1"/>
    </source>
</evidence>
<dbReference type="SUPFAM" id="SSF50978">
    <property type="entry name" value="WD40 repeat-like"/>
    <property type="match status" value="1"/>
</dbReference>
<evidence type="ECO:0000256" key="1">
    <source>
        <dbReference type="SAM" id="MobiDB-lite"/>
    </source>
</evidence>
<dbReference type="InterPro" id="IPR015943">
    <property type="entry name" value="WD40/YVTN_repeat-like_dom_sf"/>
</dbReference>
<dbReference type="Gene3D" id="2.130.10.10">
    <property type="entry name" value="YVTN repeat-like/Quinoprotein amine dehydrogenase"/>
    <property type="match status" value="1"/>
</dbReference>
<dbReference type="AlphaFoldDB" id="A0A183B849"/>
<dbReference type="WBParaSite" id="ECPE_0001542401-mRNA-1">
    <property type="protein sequence ID" value="ECPE_0001542401-mRNA-1"/>
    <property type="gene ID" value="ECPE_0001542401"/>
</dbReference>
<reference evidence="2" key="1">
    <citation type="submission" date="2016-06" db="UniProtKB">
        <authorList>
            <consortium name="WormBaseParasite"/>
        </authorList>
    </citation>
    <scope>IDENTIFICATION</scope>
</reference>
<feature type="region of interest" description="Disordered" evidence="1">
    <location>
        <begin position="157"/>
        <end position="183"/>
    </location>
</feature>
<accession>A0A183B849</accession>